<keyword evidence="8" id="KW-1185">Reference proteome</keyword>
<evidence type="ECO:0000313" key="7">
    <source>
        <dbReference type="EnsemblPlants" id="Solyc02g055500.1.1"/>
    </source>
</evidence>
<dbReference type="InterPro" id="IPR030182">
    <property type="entry name" value="PUP_plant"/>
</dbReference>
<dbReference type="STRING" id="4081.K4B638"/>
<evidence type="ECO:0000256" key="4">
    <source>
        <dbReference type="ARBA" id="ARBA00022692"/>
    </source>
</evidence>
<dbReference type="InParanoid" id="K4B638"/>
<name>K4B638_SOLLC</name>
<dbReference type="HOGENOM" id="CLU_2727068_0_0_1"/>
<keyword evidence="4" id="KW-0812">Transmembrane</keyword>
<sequence length="72" mass="8364">MSKTIATLPHQPVQPKSFGSHFSPCAILIGLFASGEWRWMKRDMNEYKLGRVSYVMTLVWNALAWHHTQLVY</sequence>
<evidence type="ECO:0000256" key="1">
    <source>
        <dbReference type="ARBA" id="ARBA00004370"/>
    </source>
</evidence>
<dbReference type="GO" id="GO:0015211">
    <property type="term" value="F:purine nucleoside transmembrane transporter activity"/>
    <property type="evidence" value="ECO:0007669"/>
    <property type="project" value="InterPro"/>
</dbReference>
<reference evidence="7" key="2">
    <citation type="submission" date="2015-06" db="UniProtKB">
        <authorList>
            <consortium name="EnsemblPlants"/>
        </authorList>
    </citation>
    <scope>IDENTIFICATION</scope>
    <source>
        <strain evidence="7">cv. Heinz 1706</strain>
    </source>
</reference>
<comment type="subcellular location">
    <subcellularLocation>
        <location evidence="1">Membrane</location>
    </subcellularLocation>
</comment>
<dbReference type="PhylomeDB" id="K4B638"/>
<proteinExistence type="inferred from homology"/>
<reference evidence="7" key="1">
    <citation type="journal article" date="2012" name="Nature">
        <title>The tomato genome sequence provides insights into fleshy fruit evolution.</title>
        <authorList>
            <consortium name="Tomato Genome Consortium"/>
        </authorList>
    </citation>
    <scope>NUCLEOTIDE SEQUENCE [LARGE SCALE GENOMIC DNA]</scope>
    <source>
        <strain evidence="7">cv. Heinz 1706</strain>
    </source>
</reference>
<evidence type="ECO:0000256" key="3">
    <source>
        <dbReference type="ARBA" id="ARBA00022448"/>
    </source>
</evidence>
<accession>K4B638</accession>
<evidence type="ECO:0000256" key="6">
    <source>
        <dbReference type="ARBA" id="ARBA00023136"/>
    </source>
</evidence>
<dbReference type="PANTHER" id="PTHR31376:SF39">
    <property type="entry name" value="PURINE PERMEASE-RELATED"/>
    <property type="match status" value="1"/>
</dbReference>
<protein>
    <submittedName>
        <fullName evidence="7">Uncharacterized protein</fullName>
    </submittedName>
</protein>
<evidence type="ECO:0000256" key="5">
    <source>
        <dbReference type="ARBA" id="ARBA00022989"/>
    </source>
</evidence>
<evidence type="ECO:0000256" key="2">
    <source>
        <dbReference type="ARBA" id="ARBA00006213"/>
    </source>
</evidence>
<keyword evidence="3" id="KW-0813">Transport</keyword>
<dbReference type="Proteomes" id="UP000004994">
    <property type="component" value="Chromosome 2"/>
</dbReference>
<dbReference type="PaxDb" id="4081-Solyc02g055500.1.1"/>
<dbReference type="Gramene" id="Solyc02g055500.1.1">
    <property type="protein sequence ID" value="Solyc02g055500.1.1"/>
    <property type="gene ID" value="Solyc02g055500.1"/>
</dbReference>
<dbReference type="AlphaFoldDB" id="K4B638"/>
<dbReference type="GO" id="GO:0016020">
    <property type="term" value="C:membrane"/>
    <property type="evidence" value="ECO:0007669"/>
    <property type="project" value="UniProtKB-SubCell"/>
</dbReference>
<organism evidence="7">
    <name type="scientific">Solanum lycopersicum</name>
    <name type="common">Tomato</name>
    <name type="synonym">Lycopersicon esculentum</name>
    <dbReference type="NCBI Taxonomy" id="4081"/>
    <lineage>
        <taxon>Eukaryota</taxon>
        <taxon>Viridiplantae</taxon>
        <taxon>Streptophyta</taxon>
        <taxon>Embryophyta</taxon>
        <taxon>Tracheophyta</taxon>
        <taxon>Spermatophyta</taxon>
        <taxon>Magnoliopsida</taxon>
        <taxon>eudicotyledons</taxon>
        <taxon>Gunneridae</taxon>
        <taxon>Pentapetalae</taxon>
        <taxon>asterids</taxon>
        <taxon>lamiids</taxon>
        <taxon>Solanales</taxon>
        <taxon>Solanaceae</taxon>
        <taxon>Solanoideae</taxon>
        <taxon>Solaneae</taxon>
        <taxon>Solanum</taxon>
        <taxon>Solanum subgen. Lycopersicon</taxon>
    </lineage>
</organism>
<dbReference type="EnsemblPlants" id="Solyc02g055500.1.1">
    <property type="protein sequence ID" value="Solyc02g055500.1.1"/>
    <property type="gene ID" value="Solyc02g055500.1"/>
</dbReference>
<evidence type="ECO:0000313" key="8">
    <source>
        <dbReference type="Proteomes" id="UP000004994"/>
    </source>
</evidence>
<comment type="similarity">
    <text evidence="2">Belongs to the purine permeases (TC 2.A.7.14) family.</text>
</comment>
<keyword evidence="5" id="KW-1133">Transmembrane helix</keyword>
<dbReference type="Pfam" id="PF16913">
    <property type="entry name" value="PUNUT"/>
    <property type="match status" value="1"/>
</dbReference>
<keyword evidence="6" id="KW-0472">Membrane</keyword>
<dbReference type="PANTHER" id="PTHR31376">
    <property type="entry name" value="OS09G0467300 PROTEIN-RELATED"/>
    <property type="match status" value="1"/>
</dbReference>
<dbReference type="GO" id="GO:0005345">
    <property type="term" value="F:purine nucleobase transmembrane transporter activity"/>
    <property type="evidence" value="ECO:0007669"/>
    <property type="project" value="UniProtKB-ARBA"/>
</dbReference>